<gene>
    <name evidence="2" type="ORF">SM124_06180</name>
</gene>
<dbReference type="PROSITE" id="PS51257">
    <property type="entry name" value="PROKAR_LIPOPROTEIN"/>
    <property type="match status" value="1"/>
</dbReference>
<evidence type="ECO:0000313" key="2">
    <source>
        <dbReference type="EMBL" id="MDZ5471331.1"/>
    </source>
</evidence>
<name>A0ABU5IW45_9BACI</name>
<keyword evidence="1" id="KW-0175">Coiled coil</keyword>
<evidence type="ECO:0000256" key="1">
    <source>
        <dbReference type="SAM" id="Coils"/>
    </source>
</evidence>
<accession>A0ABU5IW45</accession>
<organism evidence="2 3">
    <name type="scientific">Robertmurraya mangrovi</name>
    <dbReference type="NCBI Taxonomy" id="3098077"/>
    <lineage>
        <taxon>Bacteria</taxon>
        <taxon>Bacillati</taxon>
        <taxon>Bacillota</taxon>
        <taxon>Bacilli</taxon>
        <taxon>Bacillales</taxon>
        <taxon>Bacillaceae</taxon>
        <taxon>Robertmurraya</taxon>
    </lineage>
</organism>
<proteinExistence type="predicted"/>
<evidence type="ECO:0000313" key="3">
    <source>
        <dbReference type="Proteomes" id="UP001290455"/>
    </source>
</evidence>
<feature type="coiled-coil region" evidence="1">
    <location>
        <begin position="125"/>
        <end position="159"/>
    </location>
</feature>
<comment type="caution">
    <text evidence="2">The sequence shown here is derived from an EMBL/GenBank/DDBJ whole genome shotgun (WGS) entry which is preliminary data.</text>
</comment>
<dbReference type="Proteomes" id="UP001290455">
    <property type="component" value="Unassembled WGS sequence"/>
</dbReference>
<sequence>MKKVLFGLFTCLVILTGCFGNPVQDDLLNYINEEIQPLADLETKAMDAYDSVTGANYTDDQTTYNTIKDEVVPTYRDFIDKLEAIKPETEEVSKLHEQYIDAANMQHSAFIIILDALEKADTGLITEANDKLAEARKGIRSYQKDLEKLAEENNVEFEEE</sequence>
<dbReference type="RefSeq" id="WP_322445629.1">
    <property type="nucleotide sequence ID" value="NZ_JAXOFX010000003.1"/>
</dbReference>
<keyword evidence="3" id="KW-1185">Reference proteome</keyword>
<reference evidence="2 3" key="1">
    <citation type="submission" date="2023-11" db="EMBL/GenBank/DDBJ databases">
        <title>Bacillus jintuensis, isolated from a mudflat on the Beibu Gulf coast.</title>
        <authorList>
            <person name="Li M."/>
        </authorList>
    </citation>
    <scope>NUCLEOTIDE SEQUENCE [LARGE SCALE GENOMIC DNA]</scope>
    <source>
        <strain evidence="2 3">31A1R</strain>
    </source>
</reference>
<evidence type="ECO:0008006" key="4">
    <source>
        <dbReference type="Google" id="ProtNLM"/>
    </source>
</evidence>
<dbReference type="EMBL" id="JAXOFX010000003">
    <property type="protein sequence ID" value="MDZ5471331.1"/>
    <property type="molecule type" value="Genomic_DNA"/>
</dbReference>
<protein>
    <recommendedName>
        <fullName evidence="4">Lipoprotein</fullName>
    </recommendedName>
</protein>